<dbReference type="InterPro" id="IPR023353">
    <property type="entry name" value="LemA-like_dom_sf"/>
</dbReference>
<organism evidence="6 7">
    <name type="scientific">Sedimenticola thiotaurini</name>
    <dbReference type="NCBI Taxonomy" id="1543721"/>
    <lineage>
        <taxon>Bacteria</taxon>
        <taxon>Pseudomonadati</taxon>
        <taxon>Pseudomonadota</taxon>
        <taxon>Gammaproteobacteria</taxon>
        <taxon>Chromatiales</taxon>
        <taxon>Sedimenticolaceae</taxon>
        <taxon>Sedimenticola</taxon>
    </lineage>
</organism>
<dbReference type="Pfam" id="PF04011">
    <property type="entry name" value="LemA"/>
    <property type="match status" value="1"/>
</dbReference>
<comment type="subcellular location">
    <subcellularLocation>
        <location evidence="1">Membrane</location>
        <topology evidence="1">Single-pass membrane protein</topology>
    </subcellularLocation>
</comment>
<proteinExistence type="inferred from homology"/>
<sequence>MEILLLLLLPLIAWAIIIYNKLIRDKNRVLAAWSDIDVQLKRRHDLIPKLVTAVQSYSHYEQSTLDHITHLRSAAAATATPAERERLESGLSEQLRSLLLIAEAYPDLKAGEQYLDLLRQLSDVENHIQYARRYYNGAVRNLNVRIDSFPDLLIARAFHFRPAAFFELESSVEADPPEIH</sequence>
<dbReference type="SUPFAM" id="SSF140478">
    <property type="entry name" value="LemA-like"/>
    <property type="match status" value="1"/>
</dbReference>
<evidence type="ECO:0000313" key="7">
    <source>
        <dbReference type="Proteomes" id="UP000034410"/>
    </source>
</evidence>
<keyword evidence="4" id="KW-1133">Transmembrane helix</keyword>
<evidence type="ECO:0008006" key="8">
    <source>
        <dbReference type="Google" id="ProtNLM"/>
    </source>
</evidence>
<dbReference type="OrthoDB" id="9804152at2"/>
<dbReference type="InterPro" id="IPR007156">
    <property type="entry name" value="MamQ_LemA"/>
</dbReference>
<keyword evidence="7" id="KW-1185">Reference proteome</keyword>
<gene>
    <name evidence="6" type="ORF">AAY24_17695</name>
</gene>
<keyword evidence="3" id="KW-0812">Transmembrane</keyword>
<accession>A0A0F7K4G3</accession>
<evidence type="ECO:0000256" key="5">
    <source>
        <dbReference type="ARBA" id="ARBA00023136"/>
    </source>
</evidence>
<dbReference type="RefSeq" id="WP_046860789.1">
    <property type="nucleotide sequence ID" value="NZ_CP011412.1"/>
</dbReference>
<dbReference type="Proteomes" id="UP000034410">
    <property type="component" value="Chromosome"/>
</dbReference>
<dbReference type="GO" id="GO:0016020">
    <property type="term" value="C:membrane"/>
    <property type="evidence" value="ECO:0007669"/>
    <property type="project" value="UniProtKB-SubCell"/>
</dbReference>
<dbReference type="KEGG" id="seds:AAY24_17695"/>
<dbReference type="PANTHER" id="PTHR34478">
    <property type="entry name" value="PROTEIN LEMA"/>
    <property type="match status" value="1"/>
</dbReference>
<protein>
    <recommendedName>
        <fullName evidence="8">LemA family protein</fullName>
    </recommendedName>
</protein>
<evidence type="ECO:0000313" key="6">
    <source>
        <dbReference type="EMBL" id="AKH21868.1"/>
    </source>
</evidence>
<evidence type="ECO:0000256" key="3">
    <source>
        <dbReference type="ARBA" id="ARBA00022692"/>
    </source>
</evidence>
<dbReference type="PATRIC" id="fig|1543721.4.peg.3664"/>
<dbReference type="PANTHER" id="PTHR34478:SF1">
    <property type="entry name" value="PROTEIN LEMA"/>
    <property type="match status" value="1"/>
</dbReference>
<name>A0A0F7K4G3_9GAMM</name>
<evidence type="ECO:0000256" key="4">
    <source>
        <dbReference type="ARBA" id="ARBA00022989"/>
    </source>
</evidence>
<reference evidence="6 7" key="1">
    <citation type="journal article" date="2015" name="Genome Announc.">
        <title>Complete Genome Sequence of Sedimenticola thiotaurini Strain SIP-G1, a Polyphosphate- and Polyhydroxyalkanoate-Accumulating Sulfur-Oxidizing Gammaproteobacterium Isolated from Salt Marsh Sediments.</title>
        <authorList>
            <person name="Flood B.E."/>
            <person name="Jones D.S."/>
            <person name="Bailey J.V."/>
        </authorList>
    </citation>
    <scope>NUCLEOTIDE SEQUENCE [LARGE SCALE GENOMIC DNA]</scope>
    <source>
        <strain evidence="6 7">SIP-G1</strain>
    </source>
</reference>
<dbReference type="Gene3D" id="1.20.1440.20">
    <property type="entry name" value="LemA-like domain"/>
    <property type="match status" value="1"/>
</dbReference>
<keyword evidence="5" id="KW-0472">Membrane</keyword>
<evidence type="ECO:0000256" key="2">
    <source>
        <dbReference type="ARBA" id="ARBA00008854"/>
    </source>
</evidence>
<comment type="similarity">
    <text evidence="2">Belongs to the LemA family.</text>
</comment>
<dbReference type="EMBL" id="CP011412">
    <property type="protein sequence ID" value="AKH21868.1"/>
    <property type="molecule type" value="Genomic_DNA"/>
</dbReference>
<dbReference type="AlphaFoldDB" id="A0A0F7K4G3"/>
<evidence type="ECO:0000256" key="1">
    <source>
        <dbReference type="ARBA" id="ARBA00004167"/>
    </source>
</evidence>